<dbReference type="Proteomes" id="UP000230750">
    <property type="component" value="Unassembled WGS sequence"/>
</dbReference>
<dbReference type="Pfam" id="PF00400">
    <property type="entry name" value="WD40"/>
    <property type="match status" value="1"/>
</dbReference>
<dbReference type="STRING" id="307972.A0A2G8LCP8"/>
<dbReference type="OrthoDB" id="1602884at2759"/>
<organism evidence="1 2">
    <name type="scientific">Stichopus japonicus</name>
    <name type="common">Sea cucumber</name>
    <dbReference type="NCBI Taxonomy" id="307972"/>
    <lineage>
        <taxon>Eukaryota</taxon>
        <taxon>Metazoa</taxon>
        <taxon>Echinodermata</taxon>
        <taxon>Eleutherozoa</taxon>
        <taxon>Echinozoa</taxon>
        <taxon>Holothuroidea</taxon>
        <taxon>Aspidochirotacea</taxon>
        <taxon>Aspidochirotida</taxon>
        <taxon>Stichopodidae</taxon>
        <taxon>Apostichopus</taxon>
    </lineage>
</organism>
<evidence type="ECO:0000313" key="2">
    <source>
        <dbReference type="Proteomes" id="UP000230750"/>
    </source>
</evidence>
<dbReference type="InterPro" id="IPR015943">
    <property type="entry name" value="WD40/YVTN_repeat-like_dom_sf"/>
</dbReference>
<keyword evidence="2" id="KW-1185">Reference proteome</keyword>
<reference evidence="1 2" key="1">
    <citation type="journal article" date="2017" name="PLoS Biol.">
        <title>The sea cucumber genome provides insights into morphological evolution and visceral regeneration.</title>
        <authorList>
            <person name="Zhang X."/>
            <person name="Sun L."/>
            <person name="Yuan J."/>
            <person name="Sun Y."/>
            <person name="Gao Y."/>
            <person name="Zhang L."/>
            <person name="Li S."/>
            <person name="Dai H."/>
            <person name="Hamel J.F."/>
            <person name="Liu C."/>
            <person name="Yu Y."/>
            <person name="Liu S."/>
            <person name="Lin W."/>
            <person name="Guo K."/>
            <person name="Jin S."/>
            <person name="Xu P."/>
            <person name="Storey K.B."/>
            <person name="Huan P."/>
            <person name="Zhang T."/>
            <person name="Zhou Y."/>
            <person name="Zhang J."/>
            <person name="Lin C."/>
            <person name="Li X."/>
            <person name="Xing L."/>
            <person name="Huo D."/>
            <person name="Sun M."/>
            <person name="Wang L."/>
            <person name="Mercier A."/>
            <person name="Li F."/>
            <person name="Yang H."/>
            <person name="Xiang J."/>
        </authorList>
    </citation>
    <scope>NUCLEOTIDE SEQUENCE [LARGE SCALE GENOMIC DNA]</scope>
    <source>
        <strain evidence="1">Shaxun</strain>
        <tissue evidence="1">Muscle</tissue>
    </source>
</reference>
<dbReference type="Gene3D" id="2.130.10.10">
    <property type="entry name" value="YVTN repeat-like/Quinoprotein amine dehydrogenase"/>
    <property type="match status" value="1"/>
</dbReference>
<dbReference type="InterPro" id="IPR001680">
    <property type="entry name" value="WD40_rpt"/>
</dbReference>
<accession>A0A2G8LCP8</accession>
<dbReference type="SUPFAM" id="SSF50978">
    <property type="entry name" value="WD40 repeat-like"/>
    <property type="match status" value="1"/>
</dbReference>
<name>A0A2G8LCP8_STIJA</name>
<dbReference type="EMBL" id="MRZV01000125">
    <property type="protein sequence ID" value="PIK58022.1"/>
    <property type="molecule type" value="Genomic_DNA"/>
</dbReference>
<dbReference type="AlphaFoldDB" id="A0A2G8LCP8"/>
<dbReference type="InterPro" id="IPR036322">
    <property type="entry name" value="WD40_repeat_dom_sf"/>
</dbReference>
<proteinExistence type="predicted"/>
<evidence type="ECO:0000313" key="1">
    <source>
        <dbReference type="EMBL" id="PIK58022.1"/>
    </source>
</evidence>
<protein>
    <submittedName>
        <fullName evidence="1">Uncharacterized protein</fullName>
    </submittedName>
</protein>
<gene>
    <name evidence="1" type="ORF">BSL78_05058</name>
</gene>
<sequence length="287" mass="31040">MQSEGKVQFMRSNLSFMQQGAVAFSPQARYLFCTGGYDGRVHLYSARNAALLQRYSIANSGFGRHTNAVRFTCDGMKILTTTANRLAVLDVETGSQVQTYDDCSCNGSTKTGLATDPFCWHSSVCVQVNGKGLTVIDLRMCLPVLLTNDLHSRTISDVAFLPRLWPWAPSETTLLTASSDGHSKVVTMDGKSLVDISAGSSLTSIAATPGPFNAMAMLGFSSVVMYGGPEVLGYIPEVGIQESLRDQGAASVSKIRYTSNGSTLYTACDKGIIRRYVPHYVRKPTKC</sequence>
<comment type="caution">
    <text evidence="1">The sequence shown here is derived from an EMBL/GenBank/DDBJ whole genome shotgun (WGS) entry which is preliminary data.</text>
</comment>